<dbReference type="PATRIC" id="fig|888050.3.peg.1573"/>
<dbReference type="STRING" id="888050.HMPREF9004_1637"/>
<reference evidence="1 2" key="1">
    <citation type="submission" date="2013-03" db="EMBL/GenBank/DDBJ databases">
        <title>Reference genome for the Human Microbiome Project.</title>
        <authorList>
            <person name="Aqrawi P."/>
            <person name="Ayvaz T."/>
            <person name="Bess C."/>
            <person name="Blankenburg K."/>
            <person name="Coyle M."/>
            <person name="Deng J."/>
            <person name="Forbes L."/>
            <person name="Fowler G."/>
            <person name="Francisco L."/>
            <person name="Fu Q."/>
            <person name="Gibbs R."/>
            <person name="Gross S."/>
            <person name="Gubbala S."/>
            <person name="Hale W."/>
            <person name="Hemphill L."/>
            <person name="Highlander S."/>
            <person name="Hirani K."/>
            <person name="Jackson L."/>
            <person name="Jakkamsetti A."/>
            <person name="Javaid M."/>
            <person name="Jayaseelan J.C."/>
            <person name="Jiang H."/>
            <person name="Joshi V."/>
            <person name="Korchina V."/>
            <person name="Kovar C."/>
            <person name="Lara F."/>
            <person name="Lee S."/>
            <person name="Liu Y."/>
            <person name="Mata R."/>
            <person name="Mathew T."/>
            <person name="Munidasa M."/>
            <person name="Muzny D."/>
            <person name="Nazareth L."/>
            <person name="Ngo R."/>
            <person name="Nguyen L."/>
            <person name="Nguyen N."/>
            <person name="Okwuonu G."/>
            <person name="Ongeri F."/>
            <person name="Palculict T."/>
            <person name="Patil S."/>
            <person name="Petrosino J."/>
            <person name="Pham C."/>
            <person name="Pham P."/>
            <person name="Pu L.-L."/>
            <person name="Qin X."/>
            <person name="Qu J."/>
            <person name="Reid J."/>
            <person name="Ross M."/>
            <person name="Ruth R."/>
            <person name="Saada N."/>
            <person name="San Lucas F."/>
            <person name="Santibanez J."/>
            <person name="Shang Y."/>
            <person name="Simmons D."/>
            <person name="Song X.-Z."/>
            <person name="Tang L.-Y."/>
            <person name="Thornton R."/>
            <person name="Warren J."/>
            <person name="Weissenberger G."/>
            <person name="Wilczek-Boney K."/>
            <person name="Worley K."/>
            <person name="Youmans B."/>
            <person name="Zhang J."/>
            <person name="Zhang L."/>
            <person name="Zhao Z."/>
            <person name="Zhou C."/>
            <person name="Zhu D."/>
            <person name="Zhu Y."/>
        </authorList>
    </citation>
    <scope>NUCLEOTIDE SEQUENCE [LARGE SCALE GENOMIC DNA]</scope>
    <source>
        <strain evidence="1 2">F0333</strain>
    </source>
</reference>
<accession>N6X2S9</accession>
<evidence type="ECO:0000313" key="1">
    <source>
        <dbReference type="EMBL" id="ENO17727.1"/>
    </source>
</evidence>
<dbReference type="RefSeq" id="WP_005964267.1">
    <property type="nucleotide sequence ID" value="NZ_CP040505.1"/>
</dbReference>
<protein>
    <submittedName>
        <fullName evidence="1">Uncharacterized protein</fullName>
    </submittedName>
</protein>
<name>N6X2S9_9ACTO</name>
<dbReference type="Proteomes" id="UP000013015">
    <property type="component" value="Unassembled WGS sequence"/>
</dbReference>
<dbReference type="eggNOG" id="ENOG5030NUU">
    <property type="taxonomic scope" value="Bacteria"/>
</dbReference>
<dbReference type="HOGENOM" id="CLU_1202721_0_0_11"/>
<dbReference type="EMBL" id="AQHZ01000024">
    <property type="protein sequence ID" value="ENO17727.1"/>
    <property type="molecule type" value="Genomic_DNA"/>
</dbReference>
<gene>
    <name evidence="1" type="ORF">HMPREF9004_1637</name>
</gene>
<keyword evidence="2" id="KW-1185">Reference proteome</keyword>
<dbReference type="OrthoDB" id="10016085at2"/>
<evidence type="ECO:0000313" key="2">
    <source>
        <dbReference type="Proteomes" id="UP000013015"/>
    </source>
</evidence>
<proteinExistence type="predicted"/>
<sequence length="230" mass="25604">MKKYNPIHEFVGFVERLCKAGGTVGQALSVLARDGEDKWEVQARGMNLFLRTRELLTMSGRLEANAQVLDVMRNAFITPDDCWDTNVVPEVDAFALTALRNVADAEDITPHLPPVLGTAELDTLQEALEEMRKMLGGATELPENVRWYMLSLINQCLDIISGGSIDFVLLRSITLETYGMGILTSAHLKRERRGLFVQSLPRMVDKWFLGFTVPTARGIAAQTTTDFIGD</sequence>
<comment type="caution">
    <text evidence="1">The sequence shown here is derived from an EMBL/GenBank/DDBJ whole genome shotgun (WGS) entry which is preliminary data.</text>
</comment>
<dbReference type="AlphaFoldDB" id="N6X2S9"/>
<organism evidence="1 2">
    <name type="scientific">Schaalia cardiffensis F0333</name>
    <dbReference type="NCBI Taxonomy" id="888050"/>
    <lineage>
        <taxon>Bacteria</taxon>
        <taxon>Bacillati</taxon>
        <taxon>Actinomycetota</taxon>
        <taxon>Actinomycetes</taxon>
        <taxon>Actinomycetales</taxon>
        <taxon>Actinomycetaceae</taxon>
        <taxon>Schaalia</taxon>
    </lineage>
</organism>